<evidence type="ECO:0000256" key="3">
    <source>
        <dbReference type="ARBA" id="ARBA00022729"/>
    </source>
</evidence>
<dbReference type="Pfam" id="PF13801">
    <property type="entry name" value="Metal_resist"/>
    <property type="match status" value="1"/>
</dbReference>
<keyword evidence="8" id="KW-1185">Reference proteome</keyword>
<dbReference type="RefSeq" id="WP_206087948.1">
    <property type="nucleotide sequence ID" value="NZ_CP065053.1"/>
</dbReference>
<evidence type="ECO:0000313" key="7">
    <source>
        <dbReference type="EMBL" id="QPI48316.1"/>
    </source>
</evidence>
<sequence>MKNIQQRVLAVLLSTACLGAFAAPGEGGMPPPQGPGQGPGPAMGAHGPHERGPLFGHGVDLTDAQEDKVFAIMHAQEPKRREHRRALHNAQEALRALGNAEQFDDTRASSLAQAAGNALAALALLDARTDAQVRAVLTPEQRKQSADNRPRHQPRP</sequence>
<evidence type="ECO:0000313" key="8">
    <source>
        <dbReference type="Proteomes" id="UP000662888"/>
    </source>
</evidence>
<evidence type="ECO:0000256" key="4">
    <source>
        <dbReference type="ARBA" id="ARBA00022764"/>
    </source>
</evidence>
<protein>
    <submittedName>
        <fullName evidence="7">Spy/CpxP family protein refolding chaperone</fullName>
    </submittedName>
</protein>
<dbReference type="CDD" id="cd09916">
    <property type="entry name" value="CpxP_like"/>
    <property type="match status" value="1"/>
</dbReference>
<dbReference type="InterPro" id="IPR012899">
    <property type="entry name" value="LTXXQ"/>
</dbReference>
<gene>
    <name evidence="7" type="ORF">IV454_22615</name>
</gene>
<feature type="region of interest" description="Disordered" evidence="5">
    <location>
        <begin position="135"/>
        <end position="156"/>
    </location>
</feature>
<accession>A0AA49A6N3</accession>
<comment type="similarity">
    <text evidence="2">Belongs to the CpxP/Spy family.</text>
</comment>
<feature type="signal peptide" evidence="6">
    <location>
        <begin position="1"/>
        <end position="22"/>
    </location>
</feature>
<feature type="region of interest" description="Disordered" evidence="5">
    <location>
        <begin position="24"/>
        <end position="54"/>
    </location>
</feature>
<feature type="compositionally biased region" description="Basic and acidic residues" evidence="5">
    <location>
        <begin position="140"/>
        <end position="150"/>
    </location>
</feature>
<dbReference type="Proteomes" id="UP000662888">
    <property type="component" value="Chromosome"/>
</dbReference>
<proteinExistence type="inferred from homology"/>
<keyword evidence="3 6" id="KW-0732">Signal</keyword>
<dbReference type="InterPro" id="IPR052211">
    <property type="entry name" value="Cpx_auxiliary_protein"/>
</dbReference>
<name>A0AA49A6N3_9BURK</name>
<reference evidence="7 8" key="1">
    <citation type="submission" date="2020-11" db="EMBL/GenBank/DDBJ databases">
        <authorList>
            <person name="Sun Q."/>
        </authorList>
    </citation>
    <scope>NUCLEOTIDE SEQUENCE [LARGE SCALE GENOMIC DNA]</scope>
    <source>
        <strain evidence="7 8">P8398</strain>
    </source>
</reference>
<evidence type="ECO:0000256" key="5">
    <source>
        <dbReference type="SAM" id="MobiDB-lite"/>
    </source>
</evidence>
<evidence type="ECO:0000256" key="6">
    <source>
        <dbReference type="SAM" id="SignalP"/>
    </source>
</evidence>
<dbReference type="PANTHER" id="PTHR38102:SF1">
    <property type="entry name" value="PERIPLASMIC CHAPERONE SPY"/>
    <property type="match status" value="1"/>
</dbReference>
<evidence type="ECO:0000256" key="1">
    <source>
        <dbReference type="ARBA" id="ARBA00004418"/>
    </source>
</evidence>
<comment type="subcellular location">
    <subcellularLocation>
        <location evidence="1">Periplasm</location>
    </subcellularLocation>
</comment>
<dbReference type="Gene3D" id="1.20.120.1490">
    <property type="match status" value="1"/>
</dbReference>
<dbReference type="InterPro" id="IPR025961">
    <property type="entry name" value="Metal_resist"/>
</dbReference>
<organism evidence="7 8">
    <name type="scientific">Massilia antarctica</name>
    <dbReference type="NCBI Taxonomy" id="2765360"/>
    <lineage>
        <taxon>Bacteria</taxon>
        <taxon>Pseudomonadati</taxon>
        <taxon>Pseudomonadota</taxon>
        <taxon>Betaproteobacteria</taxon>
        <taxon>Burkholderiales</taxon>
        <taxon>Oxalobacteraceae</taxon>
        <taxon>Telluria group</taxon>
        <taxon>Massilia</taxon>
    </lineage>
</organism>
<dbReference type="PANTHER" id="PTHR38102">
    <property type="entry name" value="PERIPLASMIC CHAPERONE SPY"/>
    <property type="match status" value="1"/>
</dbReference>
<keyword evidence="4" id="KW-0574">Periplasm</keyword>
<dbReference type="EMBL" id="CP065053">
    <property type="protein sequence ID" value="QPI48316.1"/>
    <property type="molecule type" value="Genomic_DNA"/>
</dbReference>
<feature type="chain" id="PRO_5045035347" evidence="6">
    <location>
        <begin position="23"/>
        <end position="156"/>
    </location>
</feature>
<evidence type="ECO:0000256" key="2">
    <source>
        <dbReference type="ARBA" id="ARBA00008441"/>
    </source>
</evidence>